<comment type="caution">
    <text evidence="1">The sequence shown here is derived from an EMBL/GenBank/DDBJ whole genome shotgun (WGS) entry which is preliminary data.</text>
</comment>
<dbReference type="Proteomes" id="UP001283361">
    <property type="component" value="Unassembled WGS sequence"/>
</dbReference>
<name>A0AAE1D1W8_9GAST</name>
<sequence>MLVVHEGLSGREETIPTQVNHLYTVFRSKFGLRQGSGSMAGMVACMHCSSEGGEENKTCSTLDNAPVRGCLKPCDKQDSHRDWDQCTLPAGFLPRPH</sequence>
<keyword evidence="2" id="KW-1185">Reference proteome</keyword>
<organism evidence="1 2">
    <name type="scientific">Elysia crispata</name>
    <name type="common">lettuce slug</name>
    <dbReference type="NCBI Taxonomy" id="231223"/>
    <lineage>
        <taxon>Eukaryota</taxon>
        <taxon>Metazoa</taxon>
        <taxon>Spiralia</taxon>
        <taxon>Lophotrochozoa</taxon>
        <taxon>Mollusca</taxon>
        <taxon>Gastropoda</taxon>
        <taxon>Heterobranchia</taxon>
        <taxon>Euthyneura</taxon>
        <taxon>Panpulmonata</taxon>
        <taxon>Sacoglossa</taxon>
        <taxon>Placobranchoidea</taxon>
        <taxon>Plakobranchidae</taxon>
        <taxon>Elysia</taxon>
    </lineage>
</organism>
<gene>
    <name evidence="1" type="ORF">RRG08_001532</name>
</gene>
<accession>A0AAE1D1W8</accession>
<evidence type="ECO:0000313" key="1">
    <source>
        <dbReference type="EMBL" id="KAK3751376.1"/>
    </source>
</evidence>
<dbReference type="EMBL" id="JAWDGP010005822">
    <property type="protein sequence ID" value="KAK3751376.1"/>
    <property type="molecule type" value="Genomic_DNA"/>
</dbReference>
<evidence type="ECO:0000313" key="2">
    <source>
        <dbReference type="Proteomes" id="UP001283361"/>
    </source>
</evidence>
<reference evidence="1" key="1">
    <citation type="journal article" date="2023" name="G3 (Bethesda)">
        <title>A reference genome for the long-term kleptoplast-retaining sea slug Elysia crispata morphotype clarki.</title>
        <authorList>
            <person name="Eastman K.E."/>
            <person name="Pendleton A.L."/>
            <person name="Shaikh M.A."/>
            <person name="Suttiyut T."/>
            <person name="Ogas R."/>
            <person name="Tomko P."/>
            <person name="Gavelis G."/>
            <person name="Widhalm J.R."/>
            <person name="Wisecaver J.H."/>
        </authorList>
    </citation>
    <scope>NUCLEOTIDE SEQUENCE</scope>
    <source>
        <strain evidence="1">ECLA1</strain>
    </source>
</reference>
<proteinExistence type="predicted"/>
<protein>
    <submittedName>
        <fullName evidence="1">Uncharacterized protein</fullName>
    </submittedName>
</protein>
<dbReference type="AlphaFoldDB" id="A0AAE1D1W8"/>